<feature type="compositionally biased region" description="Polar residues" evidence="1">
    <location>
        <begin position="537"/>
        <end position="552"/>
    </location>
</feature>
<organism evidence="2 3">
    <name type="scientific">Hypholoma sublateritium (strain FD-334 SS-4)</name>
    <dbReference type="NCBI Taxonomy" id="945553"/>
    <lineage>
        <taxon>Eukaryota</taxon>
        <taxon>Fungi</taxon>
        <taxon>Dikarya</taxon>
        <taxon>Basidiomycota</taxon>
        <taxon>Agaricomycotina</taxon>
        <taxon>Agaricomycetes</taxon>
        <taxon>Agaricomycetidae</taxon>
        <taxon>Agaricales</taxon>
        <taxon>Agaricineae</taxon>
        <taxon>Strophariaceae</taxon>
        <taxon>Hypholoma</taxon>
    </lineage>
</organism>
<dbReference type="STRING" id="945553.A0A0D2KEW8"/>
<evidence type="ECO:0000256" key="1">
    <source>
        <dbReference type="SAM" id="MobiDB-lite"/>
    </source>
</evidence>
<feature type="compositionally biased region" description="Low complexity" evidence="1">
    <location>
        <begin position="500"/>
        <end position="515"/>
    </location>
</feature>
<dbReference type="EMBL" id="KN817803">
    <property type="protein sequence ID" value="KJA13022.1"/>
    <property type="molecule type" value="Genomic_DNA"/>
</dbReference>
<feature type="compositionally biased region" description="Pro residues" evidence="1">
    <location>
        <begin position="477"/>
        <end position="486"/>
    </location>
</feature>
<proteinExistence type="predicted"/>
<evidence type="ECO:0000313" key="3">
    <source>
        <dbReference type="Proteomes" id="UP000054270"/>
    </source>
</evidence>
<feature type="region of interest" description="Disordered" evidence="1">
    <location>
        <begin position="431"/>
        <end position="569"/>
    </location>
</feature>
<keyword evidence="3" id="KW-1185">Reference proteome</keyword>
<sequence>MVNPGSFQGSRKEFLLAQADLFADAVVHSHVLDTVADIQRRYFKRYPPTLPDNEEPTAEWLAAVDDNAPDDEILRPERDGMDETEYNQALARYEELLTTIRNRKAQIHRRLKYQHGKANGPAPRFTSGDEDPMAILMSKLTGVSLVKPRRKTGFNVWGPAHTSILDRLVDERAEAENIVGRKKIGLRTKIYKEQYDELDSEEKEEWEAKAKEQYDAAMKRISDLLTLPASTEPEDRQKVISHIPSFAQPILDLIAEYSGWKVSLFAGGPEPADGGRLNTISVHAGTTCGQVKMTFGRAERRPIRDNLLPIFGKFLKKCWTVEECRAWALSSSTSSLAALAEANDGGVTFDLHSVDALSEIRIPAPPAVTRPSADDQYSSLKATAANIAMYRLPLKIGPPIHSKKIAQKHCKSTARQKNDLTPAMEVTPLIVHSRGPSPAPSVPNSRYSTPVPTSSHVVSPEAPASAPQHASVNPTSTPCPPSPPETLPVTTSADIPVPAPQSSATTPPTTSDAVVEQNSEQSRKRSRGEDDADATHAPSQGPSKRTRTSPCNSKDADVSGDDDDDDDEASPEWFRKAISMLASKDLGGGWLALISAWRRFEKAAGYSEVAILSSEGRPPCVGAWIARARSPKYQPPLSEKNLEDLEQSFWTWWRTLQPHHRQDVNAEDGSMLLRSVGDMHTIRKPGKNGILSVLAALWFWGSARHLVSSGTLSSWAAAVDDHKRRHFGLSTLTVSPCLSYVDV</sequence>
<feature type="compositionally biased region" description="Low complexity" evidence="1">
    <location>
        <begin position="448"/>
        <end position="460"/>
    </location>
</feature>
<dbReference type="AlphaFoldDB" id="A0A0D2KEW8"/>
<dbReference type="OrthoDB" id="3033067at2759"/>
<evidence type="ECO:0000313" key="2">
    <source>
        <dbReference type="EMBL" id="KJA13022.1"/>
    </source>
</evidence>
<dbReference type="Proteomes" id="UP000054270">
    <property type="component" value="Unassembled WGS sequence"/>
</dbReference>
<accession>A0A0D2KEW8</accession>
<reference evidence="3" key="1">
    <citation type="submission" date="2014-04" db="EMBL/GenBank/DDBJ databases">
        <title>Evolutionary Origins and Diversification of the Mycorrhizal Mutualists.</title>
        <authorList>
            <consortium name="DOE Joint Genome Institute"/>
            <consortium name="Mycorrhizal Genomics Consortium"/>
            <person name="Kohler A."/>
            <person name="Kuo A."/>
            <person name="Nagy L.G."/>
            <person name="Floudas D."/>
            <person name="Copeland A."/>
            <person name="Barry K.W."/>
            <person name="Cichocki N."/>
            <person name="Veneault-Fourrey C."/>
            <person name="LaButti K."/>
            <person name="Lindquist E.A."/>
            <person name="Lipzen A."/>
            <person name="Lundell T."/>
            <person name="Morin E."/>
            <person name="Murat C."/>
            <person name="Riley R."/>
            <person name="Ohm R."/>
            <person name="Sun H."/>
            <person name="Tunlid A."/>
            <person name="Henrissat B."/>
            <person name="Grigoriev I.V."/>
            <person name="Hibbett D.S."/>
            <person name="Martin F."/>
        </authorList>
    </citation>
    <scope>NUCLEOTIDE SEQUENCE [LARGE SCALE GENOMIC DNA]</scope>
    <source>
        <strain evidence="3">FD-334 SS-4</strain>
    </source>
</reference>
<gene>
    <name evidence="2" type="ORF">HYPSUDRAFT_209895</name>
</gene>
<name>A0A0D2KEW8_HYPSF</name>
<protein>
    <submittedName>
        <fullName evidence="2">Uncharacterized protein</fullName>
    </submittedName>
</protein>
<feature type="compositionally biased region" description="Acidic residues" evidence="1">
    <location>
        <begin position="558"/>
        <end position="569"/>
    </location>
</feature>